<dbReference type="InterPro" id="IPR001878">
    <property type="entry name" value="Znf_CCHC"/>
</dbReference>
<feature type="domain" description="CCHC-type" evidence="3">
    <location>
        <begin position="88"/>
        <end position="104"/>
    </location>
</feature>
<keyword evidence="1" id="KW-0863">Zinc-finger</keyword>
<reference evidence="5" key="1">
    <citation type="submission" date="2022-11" db="UniProtKB">
        <authorList>
            <consortium name="WormBaseParasite"/>
        </authorList>
    </citation>
    <scope>IDENTIFICATION</scope>
</reference>
<dbReference type="PROSITE" id="PS50158">
    <property type="entry name" value="ZF_CCHC"/>
    <property type="match status" value="1"/>
</dbReference>
<dbReference type="GO" id="GO:0008270">
    <property type="term" value="F:zinc ion binding"/>
    <property type="evidence" value="ECO:0007669"/>
    <property type="project" value="UniProtKB-KW"/>
</dbReference>
<keyword evidence="1" id="KW-0479">Metal-binding</keyword>
<evidence type="ECO:0000313" key="5">
    <source>
        <dbReference type="WBParaSite" id="ACRNAN_scaffold14357.g10951.t1"/>
    </source>
</evidence>
<dbReference type="Proteomes" id="UP000887540">
    <property type="component" value="Unplaced"/>
</dbReference>
<feature type="compositionally biased region" description="Basic and acidic residues" evidence="2">
    <location>
        <begin position="1"/>
        <end position="13"/>
    </location>
</feature>
<protein>
    <submittedName>
        <fullName evidence="5">CCHC-type domain-containing protein</fullName>
    </submittedName>
</protein>
<evidence type="ECO:0000256" key="1">
    <source>
        <dbReference type="PROSITE-ProRule" id="PRU00047"/>
    </source>
</evidence>
<feature type="region of interest" description="Disordered" evidence="2">
    <location>
        <begin position="1"/>
        <end position="49"/>
    </location>
</feature>
<keyword evidence="1" id="KW-0862">Zinc</keyword>
<dbReference type="SMART" id="SM00343">
    <property type="entry name" value="ZnF_C2HC"/>
    <property type="match status" value="2"/>
</dbReference>
<dbReference type="AlphaFoldDB" id="A0A914CU76"/>
<keyword evidence="4" id="KW-1185">Reference proteome</keyword>
<dbReference type="InterPro" id="IPR036875">
    <property type="entry name" value="Znf_CCHC_sf"/>
</dbReference>
<dbReference type="SUPFAM" id="SSF57756">
    <property type="entry name" value="Retrovirus zinc finger-like domains"/>
    <property type="match status" value="1"/>
</dbReference>
<evidence type="ECO:0000313" key="4">
    <source>
        <dbReference type="Proteomes" id="UP000887540"/>
    </source>
</evidence>
<name>A0A914CU76_9BILA</name>
<proteinExistence type="predicted"/>
<feature type="compositionally biased region" description="Polar residues" evidence="2">
    <location>
        <begin position="23"/>
        <end position="36"/>
    </location>
</feature>
<evidence type="ECO:0000259" key="3">
    <source>
        <dbReference type="PROSITE" id="PS50158"/>
    </source>
</evidence>
<sequence>STRNDKGKDKPPSREVVSAVTAEPSQKPAQSVNGQKVQRHKFEHSNQRSNNGKRHYCLICEAYGHGTTRCPKNPTAKSKATALMAKKRCMKCAKMGHKSPQCPKLMICSHCKQSHPSFTCRTLDQVNGQSTVAVVTNVECSDDNDAAVVAAITSVVAATNQAPAQEQMEVLLLSSEVTIANPHTHQESPALAFLDPGSQSSFIADSIAEKLQLIPIRTRTIIFDNPIAHAQTKSVKEYEIELLLKDGT</sequence>
<dbReference type="GO" id="GO:0019899">
    <property type="term" value="F:enzyme binding"/>
    <property type="evidence" value="ECO:0007669"/>
    <property type="project" value="UniProtKB-ARBA"/>
</dbReference>
<dbReference type="PANTHER" id="PTHR47331:SF5">
    <property type="entry name" value="RIBONUCLEASE H"/>
    <property type="match status" value="1"/>
</dbReference>
<accession>A0A914CU76</accession>
<dbReference type="WBParaSite" id="ACRNAN_scaffold14357.g10951.t1">
    <property type="protein sequence ID" value="ACRNAN_scaffold14357.g10951.t1"/>
    <property type="gene ID" value="ACRNAN_scaffold14357.g10951"/>
</dbReference>
<dbReference type="GO" id="GO:0003676">
    <property type="term" value="F:nucleic acid binding"/>
    <property type="evidence" value="ECO:0007669"/>
    <property type="project" value="InterPro"/>
</dbReference>
<organism evidence="4 5">
    <name type="scientific">Acrobeloides nanus</name>
    <dbReference type="NCBI Taxonomy" id="290746"/>
    <lineage>
        <taxon>Eukaryota</taxon>
        <taxon>Metazoa</taxon>
        <taxon>Ecdysozoa</taxon>
        <taxon>Nematoda</taxon>
        <taxon>Chromadorea</taxon>
        <taxon>Rhabditida</taxon>
        <taxon>Tylenchina</taxon>
        <taxon>Cephalobomorpha</taxon>
        <taxon>Cephaloboidea</taxon>
        <taxon>Cephalobidae</taxon>
        <taxon>Acrobeloides</taxon>
    </lineage>
</organism>
<dbReference type="PANTHER" id="PTHR47331">
    <property type="entry name" value="PHD-TYPE DOMAIN-CONTAINING PROTEIN"/>
    <property type="match status" value="1"/>
</dbReference>
<evidence type="ECO:0000256" key="2">
    <source>
        <dbReference type="SAM" id="MobiDB-lite"/>
    </source>
</evidence>
<dbReference type="Gene3D" id="4.10.60.10">
    <property type="entry name" value="Zinc finger, CCHC-type"/>
    <property type="match status" value="1"/>
</dbReference>